<reference evidence="2 3" key="1">
    <citation type="journal article" date="2012" name="Front. Microbiol.">
        <title>Complete genome of Ignavibacterium album, a metabolically versatile, flagellated, facultative anaerobe from the phylum Chlorobi.</title>
        <authorList>
            <person name="Liu Z."/>
            <person name="Frigaard N.-U."/>
            <person name="Vogl K."/>
            <person name="Iino T."/>
            <person name="Ohkuma M."/>
            <person name="Overmann J."/>
            <person name="Bryant D.A."/>
        </authorList>
    </citation>
    <scope>NUCLEOTIDE SEQUENCE [LARGE SCALE GENOMIC DNA]</scope>
    <source>
        <strain evidence="3">DSM 19864 / JCM 16511 / NBRC 101810 / Mat9-16</strain>
    </source>
</reference>
<proteinExistence type="predicted"/>
<sequence>MEITNSIPVWLDKDHPNFLRWERARNISLERGKFVKQVLEQNFEPINLSVLDLGSGEGGTSKILSEKNFVISLDINFIRLKRQKENFNLGKLLQADAIQLPFSDSTFDLIIIQDVIEHIENLNQLHSELLRVLKEDGLIYLSTPNRFSIINFLSDPHWGNPFISILSRNIIKNIFIRFFRKKERSRNDIPQLLSLKTIRKLFSKDFEIKLMTDFSVDELFKENKGIVWSDFHLKLINIIKSTKADRIVKRISNNHFGFVNKYLTPTFYFIMKKNSQ</sequence>
<dbReference type="Gene3D" id="3.40.50.150">
    <property type="entry name" value="Vaccinia Virus protein VP39"/>
    <property type="match status" value="1"/>
</dbReference>
<dbReference type="AlphaFoldDB" id="I0AHU5"/>
<dbReference type="Pfam" id="PF08241">
    <property type="entry name" value="Methyltransf_11"/>
    <property type="match status" value="1"/>
</dbReference>
<dbReference type="KEGG" id="ial:IALB_0840"/>
<dbReference type="RefSeq" id="WP_014559708.1">
    <property type="nucleotide sequence ID" value="NC_017464.1"/>
</dbReference>
<dbReference type="GO" id="GO:0032259">
    <property type="term" value="P:methylation"/>
    <property type="evidence" value="ECO:0007669"/>
    <property type="project" value="UniProtKB-KW"/>
</dbReference>
<dbReference type="InterPro" id="IPR029063">
    <property type="entry name" value="SAM-dependent_MTases_sf"/>
</dbReference>
<feature type="domain" description="Methyltransferase type 11" evidence="1">
    <location>
        <begin position="51"/>
        <end position="140"/>
    </location>
</feature>
<gene>
    <name evidence="2" type="ordered locus">IALB_0840</name>
</gene>
<keyword evidence="3" id="KW-1185">Reference proteome</keyword>
<dbReference type="EMBL" id="CP003418">
    <property type="protein sequence ID" value="AFH48552.1"/>
    <property type="molecule type" value="Genomic_DNA"/>
</dbReference>
<name>I0AHU5_IGNAJ</name>
<accession>I0AHU5</accession>
<organism evidence="2 3">
    <name type="scientific">Ignavibacterium album (strain DSM 19864 / JCM 16511 / NBRC 101810 / Mat9-16)</name>
    <dbReference type="NCBI Taxonomy" id="945713"/>
    <lineage>
        <taxon>Bacteria</taxon>
        <taxon>Pseudomonadati</taxon>
        <taxon>Ignavibacteriota</taxon>
        <taxon>Ignavibacteria</taxon>
        <taxon>Ignavibacteriales</taxon>
        <taxon>Ignavibacteriaceae</taxon>
        <taxon>Ignavibacterium</taxon>
    </lineage>
</organism>
<dbReference type="CDD" id="cd02440">
    <property type="entry name" value="AdoMet_MTases"/>
    <property type="match status" value="1"/>
</dbReference>
<evidence type="ECO:0000259" key="1">
    <source>
        <dbReference type="Pfam" id="PF08241"/>
    </source>
</evidence>
<keyword evidence="2" id="KW-0489">Methyltransferase</keyword>
<evidence type="ECO:0000313" key="2">
    <source>
        <dbReference type="EMBL" id="AFH48552.1"/>
    </source>
</evidence>
<protein>
    <submittedName>
        <fullName evidence="2">SAM-dependent methyltransferase</fullName>
    </submittedName>
</protein>
<keyword evidence="2" id="KW-0808">Transferase</keyword>
<dbReference type="Proteomes" id="UP000007394">
    <property type="component" value="Chromosome"/>
</dbReference>
<dbReference type="InterPro" id="IPR013216">
    <property type="entry name" value="Methyltransf_11"/>
</dbReference>
<dbReference type="OrthoDB" id="3896938at2"/>
<dbReference type="eggNOG" id="COG2226">
    <property type="taxonomic scope" value="Bacteria"/>
</dbReference>
<dbReference type="GO" id="GO:0008757">
    <property type="term" value="F:S-adenosylmethionine-dependent methyltransferase activity"/>
    <property type="evidence" value="ECO:0007669"/>
    <property type="project" value="InterPro"/>
</dbReference>
<dbReference type="HOGENOM" id="CLU_1007519_0_0_10"/>
<evidence type="ECO:0000313" key="3">
    <source>
        <dbReference type="Proteomes" id="UP000007394"/>
    </source>
</evidence>
<dbReference type="PANTHER" id="PTHR43861">
    <property type="entry name" value="TRANS-ACONITATE 2-METHYLTRANSFERASE-RELATED"/>
    <property type="match status" value="1"/>
</dbReference>
<dbReference type="SUPFAM" id="SSF53335">
    <property type="entry name" value="S-adenosyl-L-methionine-dependent methyltransferases"/>
    <property type="match status" value="1"/>
</dbReference>
<dbReference type="STRING" id="945713.IALB_0840"/>